<comment type="catalytic activity">
    <reaction evidence="1 6">
        <text>Hydrolysis of terminal non-reducing beta-D-galactose residues in beta-D-galactosides.</text>
        <dbReference type="EC" id="3.2.1.23"/>
    </reaction>
</comment>
<dbReference type="Gene3D" id="3.40.50.880">
    <property type="match status" value="1"/>
</dbReference>
<keyword evidence="5 6" id="KW-0326">Glycosidase</keyword>
<dbReference type="InterPro" id="IPR013780">
    <property type="entry name" value="Glyco_hydro_b"/>
</dbReference>
<feature type="binding site" evidence="8">
    <location>
        <position position="327"/>
    </location>
    <ligand>
        <name>substrate</name>
    </ligand>
</feature>
<sequence>MTKKRVTDEQRLLHGGDYNPDQWLAYPEILKEDVVLMQKAHTNTFSIGIFAWAALEPEEGKYDFEWLDEVIERIHSFGGRFILATPSGARPAWMSKAHPEVLRVDASRRKQLHGGRHNHCFSSPYYREKTQEMNTKLAERYGEHPALLMWHISNEFGGECHCDLCQQNFRDYLKDKYENDLDQLNDSWWGPFWSHTISDWEQIESPSPIGESAVHGMNLDWRRFVSHQTIDFYKNEIEPLRDITPEIPITTNFMSDNPEFTPFTGLDYSKFAKEVDVISWDAYPAWHNDKEDTATLASKVGFLNDHFYAMKDQPFLLMESTPSGVNWHDVNKAKRPGMHYLSSMQMLAHGSDSVLYFQWRKSRGSSEKFHGAVVDHDRSPENRVFKEVARLGKAMEDISDKVVGYQRKAKVAIIYDVENEWALNDAQGFGLKTKQYGETLEKHYQAFWDKNIQVDVISKEADLSKYDLVIAPMLYMMSEKTAEKLQDYVKSGGTLVSTYITGLVNESDLTHMGGWLAPLKETFGMAPLETDTYYPSDENSLEYNGKIYAINDYATVIEANAASELAVYQSDFYAGKPAVTVHAYGKGQAYYIGARLEESFLEDFYGELITDLDLKPALDVTHEHGVSVQAREADGLKTVFIMNFTEDLQVIEINEEVTDIQSGETVHGRLVLHPYEVRIVEK</sequence>
<evidence type="ECO:0000259" key="10">
    <source>
        <dbReference type="Pfam" id="PF02449"/>
    </source>
</evidence>
<feature type="binding site" evidence="8">
    <location>
        <position position="154"/>
    </location>
    <ligand>
        <name>substrate</name>
    </ligand>
</feature>
<dbReference type="Proteomes" id="UP000198548">
    <property type="component" value="Unassembled WGS sequence"/>
</dbReference>
<accession>A0A1H7UE22</accession>
<dbReference type="EMBL" id="FOBL01000017">
    <property type="protein sequence ID" value="SEL95079.1"/>
    <property type="molecule type" value="Genomic_DNA"/>
</dbReference>
<dbReference type="STRING" id="426703.SAMN04488100_11712"/>
<reference evidence="13 16" key="2">
    <citation type="submission" date="2019-07" db="EMBL/GenBank/DDBJ databases">
        <title>Whole genome shotgun sequence of Alkalibacterium putridalgicola NBRC 103243.</title>
        <authorList>
            <person name="Hosoyama A."/>
            <person name="Uohara A."/>
            <person name="Ohji S."/>
            <person name="Ichikawa N."/>
        </authorList>
    </citation>
    <scope>NUCLEOTIDE SEQUENCE [LARGE SCALE GENOMIC DNA]</scope>
    <source>
        <strain evidence="13 16">NBRC 103243</strain>
    </source>
</reference>
<evidence type="ECO:0000256" key="5">
    <source>
        <dbReference type="ARBA" id="ARBA00023295"/>
    </source>
</evidence>
<evidence type="ECO:0000259" key="12">
    <source>
        <dbReference type="Pfam" id="PF08533"/>
    </source>
</evidence>
<dbReference type="InterPro" id="IPR029062">
    <property type="entry name" value="Class_I_gatase-like"/>
</dbReference>
<dbReference type="SUPFAM" id="SSF52317">
    <property type="entry name" value="Class I glutamine amidotransferase-like"/>
    <property type="match status" value="1"/>
</dbReference>
<evidence type="ECO:0000256" key="1">
    <source>
        <dbReference type="ARBA" id="ARBA00001412"/>
    </source>
</evidence>
<keyword evidence="4 6" id="KW-0378">Hydrolase</keyword>
<dbReference type="Pfam" id="PF08533">
    <property type="entry name" value="Glyco_hydro_42C"/>
    <property type="match status" value="1"/>
</dbReference>
<evidence type="ECO:0000259" key="11">
    <source>
        <dbReference type="Pfam" id="PF08532"/>
    </source>
</evidence>
<dbReference type="EMBL" id="BJUX01000018">
    <property type="protein sequence ID" value="GEK89580.1"/>
    <property type="molecule type" value="Genomic_DNA"/>
</dbReference>
<feature type="active site" description="Nucleophile" evidence="7">
    <location>
        <position position="319"/>
    </location>
</feature>
<feature type="active site" description="Proton donor" evidence="7">
    <location>
        <position position="155"/>
    </location>
</feature>
<proteinExistence type="inferred from homology"/>
<evidence type="ECO:0000256" key="6">
    <source>
        <dbReference type="PIRNR" id="PIRNR001084"/>
    </source>
</evidence>
<keyword evidence="9" id="KW-0479">Metal-binding</keyword>
<keyword evidence="16" id="KW-1185">Reference proteome</keyword>
<name>A0A1H7UE22_9LACT</name>
<dbReference type="Proteomes" id="UP000321425">
    <property type="component" value="Unassembled WGS sequence"/>
</dbReference>
<feature type="domain" description="Beta-galactosidase trimerisation" evidence="11">
    <location>
        <begin position="409"/>
        <end position="614"/>
    </location>
</feature>
<dbReference type="InterPro" id="IPR013529">
    <property type="entry name" value="Glyco_hydro_42_N"/>
</dbReference>
<evidence type="ECO:0000256" key="9">
    <source>
        <dbReference type="PIRSR" id="PIRSR001084-3"/>
    </source>
</evidence>
<evidence type="ECO:0000256" key="2">
    <source>
        <dbReference type="ARBA" id="ARBA00005940"/>
    </source>
</evidence>
<dbReference type="OrthoDB" id="9800974at2"/>
<evidence type="ECO:0000256" key="3">
    <source>
        <dbReference type="ARBA" id="ARBA00012756"/>
    </source>
</evidence>
<evidence type="ECO:0000313" key="15">
    <source>
        <dbReference type="Proteomes" id="UP000198548"/>
    </source>
</evidence>
<dbReference type="GO" id="GO:0046872">
    <property type="term" value="F:metal ion binding"/>
    <property type="evidence" value="ECO:0007669"/>
    <property type="project" value="UniProtKB-KW"/>
</dbReference>
<feature type="domain" description="Glycoside hydrolase family 42 N-terminal" evidence="10">
    <location>
        <begin position="17"/>
        <end position="397"/>
    </location>
</feature>
<dbReference type="GO" id="GO:0006012">
    <property type="term" value="P:galactose metabolic process"/>
    <property type="evidence" value="ECO:0007669"/>
    <property type="project" value="InterPro"/>
</dbReference>
<dbReference type="PIRSF" id="PIRSF001084">
    <property type="entry name" value="B-galactosidase"/>
    <property type="match status" value="1"/>
</dbReference>
<evidence type="ECO:0000313" key="14">
    <source>
        <dbReference type="EMBL" id="SEL95079.1"/>
    </source>
</evidence>
<dbReference type="Gene3D" id="3.20.20.80">
    <property type="entry name" value="Glycosidases"/>
    <property type="match status" value="1"/>
</dbReference>
<dbReference type="InterPro" id="IPR003476">
    <property type="entry name" value="Glyco_hydro_42"/>
</dbReference>
<dbReference type="AlphaFoldDB" id="A0A1H7UE22"/>
<dbReference type="InterPro" id="IPR017853">
    <property type="entry name" value="GH"/>
</dbReference>
<evidence type="ECO:0000256" key="8">
    <source>
        <dbReference type="PIRSR" id="PIRSR001084-2"/>
    </source>
</evidence>
<dbReference type="InterPro" id="IPR013739">
    <property type="entry name" value="Beta_galactosidase_C"/>
</dbReference>
<dbReference type="GO" id="GO:0009341">
    <property type="term" value="C:beta-galactosidase complex"/>
    <property type="evidence" value="ECO:0007669"/>
    <property type="project" value="InterPro"/>
</dbReference>
<evidence type="ECO:0000313" key="16">
    <source>
        <dbReference type="Proteomes" id="UP000321425"/>
    </source>
</evidence>
<dbReference type="EC" id="3.2.1.23" evidence="3 6"/>
<dbReference type="CDD" id="cd03143">
    <property type="entry name" value="A4_beta-galactosidase_middle_domain"/>
    <property type="match status" value="1"/>
</dbReference>
<comment type="similarity">
    <text evidence="2 6">Belongs to the glycosyl hydrolase 42 family.</text>
</comment>
<evidence type="ECO:0000256" key="7">
    <source>
        <dbReference type="PIRSR" id="PIRSR001084-1"/>
    </source>
</evidence>
<reference evidence="14 15" key="1">
    <citation type="submission" date="2016-10" db="EMBL/GenBank/DDBJ databases">
        <authorList>
            <person name="de Groot N.N."/>
        </authorList>
    </citation>
    <scope>NUCLEOTIDE SEQUENCE [LARGE SCALE GENOMIC DNA]</scope>
    <source>
        <strain evidence="14 15">DSM 19182</strain>
    </source>
</reference>
<organism evidence="14 15">
    <name type="scientific">Alkalibacterium putridalgicola</name>
    <dbReference type="NCBI Taxonomy" id="426703"/>
    <lineage>
        <taxon>Bacteria</taxon>
        <taxon>Bacillati</taxon>
        <taxon>Bacillota</taxon>
        <taxon>Bacilli</taxon>
        <taxon>Lactobacillales</taxon>
        <taxon>Carnobacteriaceae</taxon>
        <taxon>Alkalibacterium</taxon>
    </lineage>
</organism>
<dbReference type="InterPro" id="IPR013738">
    <property type="entry name" value="Beta_galactosidase_Trimer"/>
</dbReference>
<dbReference type="PANTHER" id="PTHR36447">
    <property type="entry name" value="BETA-GALACTOSIDASE GANA"/>
    <property type="match status" value="1"/>
</dbReference>
<dbReference type="Pfam" id="PF02449">
    <property type="entry name" value="Glyco_hydro_42"/>
    <property type="match status" value="1"/>
</dbReference>
<feature type="domain" description="Beta-galactosidase C-terminal" evidence="12">
    <location>
        <begin position="625"/>
        <end position="682"/>
    </location>
</feature>
<gene>
    <name evidence="13" type="primary">ganA</name>
    <name evidence="13" type="ORF">APU01nite_16190</name>
    <name evidence="14" type="ORF">SAMN04488100_11712</name>
</gene>
<dbReference type="RefSeq" id="WP_091488362.1">
    <property type="nucleotide sequence ID" value="NZ_BJUX01000018.1"/>
</dbReference>
<protein>
    <recommendedName>
        <fullName evidence="3 6">Beta-galactosidase</fullName>
        <shortName evidence="6">Beta-gal</shortName>
        <ecNumber evidence="3 6">3.2.1.23</ecNumber>
    </recommendedName>
</protein>
<keyword evidence="9" id="KW-0862">Zinc</keyword>
<evidence type="ECO:0000313" key="13">
    <source>
        <dbReference type="EMBL" id="GEK89580.1"/>
    </source>
</evidence>
<feature type="binding site" evidence="9">
    <location>
        <position position="120"/>
    </location>
    <ligand>
        <name>Zn(2+)</name>
        <dbReference type="ChEBI" id="CHEBI:29105"/>
    </ligand>
</feature>
<dbReference type="Pfam" id="PF08532">
    <property type="entry name" value="Glyco_hydro_42M"/>
    <property type="match status" value="1"/>
</dbReference>
<feature type="binding site" evidence="9">
    <location>
        <position position="165"/>
    </location>
    <ligand>
        <name>Zn(2+)</name>
        <dbReference type="ChEBI" id="CHEBI:29105"/>
    </ligand>
</feature>
<dbReference type="PANTHER" id="PTHR36447:SF1">
    <property type="entry name" value="BETA-GALACTOSIDASE GANA"/>
    <property type="match status" value="1"/>
</dbReference>
<dbReference type="GO" id="GO:0004565">
    <property type="term" value="F:beta-galactosidase activity"/>
    <property type="evidence" value="ECO:0007669"/>
    <property type="project" value="UniProtKB-EC"/>
</dbReference>
<evidence type="ECO:0000256" key="4">
    <source>
        <dbReference type="ARBA" id="ARBA00022801"/>
    </source>
</evidence>
<feature type="binding site" evidence="8">
    <location>
        <position position="116"/>
    </location>
    <ligand>
        <name>substrate</name>
    </ligand>
</feature>
<dbReference type="SUPFAM" id="SSF51445">
    <property type="entry name" value="(Trans)glycosidases"/>
    <property type="match status" value="1"/>
</dbReference>
<feature type="binding site" evidence="9">
    <location>
        <position position="160"/>
    </location>
    <ligand>
        <name>Zn(2+)</name>
        <dbReference type="ChEBI" id="CHEBI:29105"/>
    </ligand>
</feature>
<feature type="binding site" evidence="9">
    <location>
        <position position="162"/>
    </location>
    <ligand>
        <name>Zn(2+)</name>
        <dbReference type="ChEBI" id="CHEBI:29105"/>
    </ligand>
</feature>
<dbReference type="Gene3D" id="2.60.40.1180">
    <property type="entry name" value="Golgi alpha-mannosidase II"/>
    <property type="match status" value="1"/>
</dbReference>